<accession>A0A9P0Q4V4</accession>
<sequence>MNAKNGEVYSTLADIQINLNDRCILAMEQSLYTLSVFYATNGNLGIRLSNKRKLRIDKAEKLITIMVTINRSELPLIIIISVFLGELKDGNGYHKLSNLNIFGRMELSVPDISIFYFRFLTKRIIKKESTKIKLNRRLQKLKIGGGIGQPLLCSFAPPTRSAMRNPITMKNSPHIEGRGSITNLNTKNKNVDESKVFSRVAAQLQGLQVGQYCGFGTRYISSQVYIPVKIQHCSTLNYIPTKTPQEPQDILNSFWRYFLGHPVGITGLPNWPAGDVVAAEPCEGY</sequence>
<dbReference type="EMBL" id="CAKOFQ010008017">
    <property type="protein sequence ID" value="CAH2010884.1"/>
    <property type="molecule type" value="Genomic_DNA"/>
</dbReference>
<evidence type="ECO:0000313" key="1">
    <source>
        <dbReference type="EMBL" id="CAH2010884.1"/>
    </source>
</evidence>
<dbReference type="AlphaFoldDB" id="A0A9P0Q4V4"/>
<name>A0A9P0Q4V4_ACAOB</name>
<dbReference type="Proteomes" id="UP001152888">
    <property type="component" value="Unassembled WGS sequence"/>
</dbReference>
<evidence type="ECO:0000313" key="2">
    <source>
        <dbReference type="Proteomes" id="UP001152888"/>
    </source>
</evidence>
<reference evidence="1" key="1">
    <citation type="submission" date="2022-03" db="EMBL/GenBank/DDBJ databases">
        <authorList>
            <person name="Sayadi A."/>
        </authorList>
    </citation>
    <scope>NUCLEOTIDE SEQUENCE</scope>
</reference>
<gene>
    <name evidence="1" type="ORF">ACAOBT_LOCUS31848</name>
</gene>
<comment type="caution">
    <text evidence="1">The sequence shown here is derived from an EMBL/GenBank/DDBJ whole genome shotgun (WGS) entry which is preliminary data.</text>
</comment>
<protein>
    <submittedName>
        <fullName evidence="1">Uncharacterized protein</fullName>
    </submittedName>
</protein>
<organism evidence="1 2">
    <name type="scientific">Acanthoscelides obtectus</name>
    <name type="common">Bean weevil</name>
    <name type="synonym">Bruchus obtectus</name>
    <dbReference type="NCBI Taxonomy" id="200917"/>
    <lineage>
        <taxon>Eukaryota</taxon>
        <taxon>Metazoa</taxon>
        <taxon>Ecdysozoa</taxon>
        <taxon>Arthropoda</taxon>
        <taxon>Hexapoda</taxon>
        <taxon>Insecta</taxon>
        <taxon>Pterygota</taxon>
        <taxon>Neoptera</taxon>
        <taxon>Endopterygota</taxon>
        <taxon>Coleoptera</taxon>
        <taxon>Polyphaga</taxon>
        <taxon>Cucujiformia</taxon>
        <taxon>Chrysomeloidea</taxon>
        <taxon>Chrysomelidae</taxon>
        <taxon>Bruchinae</taxon>
        <taxon>Bruchini</taxon>
        <taxon>Acanthoscelides</taxon>
    </lineage>
</organism>
<keyword evidence="2" id="KW-1185">Reference proteome</keyword>
<proteinExistence type="predicted"/>